<accession>A0A1Q9EF30</accession>
<dbReference type="AlphaFoldDB" id="A0A1Q9EF30"/>
<dbReference type="GO" id="GO:0006152">
    <property type="term" value="P:purine nucleoside catabolic process"/>
    <property type="evidence" value="ECO:0007669"/>
    <property type="project" value="TreeGrafter"/>
</dbReference>
<sequence length="1145" mass="124664">MVVFDITDLFLPVTQTLTHLACGKSGCISSTAKHDGLAGPCCRCSGVAMPSILVRLNLPGFASPEPFRLANAPASISGLACAVLQEIGGFNKEELEAVQHHLDQVPLKLLGELCEDKLIELASDAELAVFLDTAESPKNPAIIEVRPRDGPALPEVIAGQRTTQAGWQTANLESPVRGTVTGFDASPETAVQEMARTAADCPDQRSSRLKNGWHDSARPSEWSERELKEQLDLQRELEEKEKQLQWQQQQLQKQFDSTSGQQARDDERRSEPGLQRGLLPASSSWNLPENNTSQGAQKSPDLFRVLFAMVASSRRAWAAAWILLLARGRIAWSAPLIIDTDMNQDDMAALVYLIRSGADIKGITVSANGFSAQSAGVDNALRLLHKLNRSDIPVAFQEGYLGSTLLNLDYPNGMPPQIWTEASNHYLKRWIATEPSPKPAAWQTAPQLILQILDRAPNNSVHVLELGPYTNLAAALHRSGGAELFRSKVKCLYVQGGKVQRGHAVEHSGAALRGSGTSGAGLATGFPWSTDKKPKNASWNIFLDAISAAQVWAFGLETVLVPDSAFEHLQVEPSDPNMFVPQNCSNKLLSDLVIYWAPSQNQTWSGLRYWDQATAVVVMQRLLGKESVCQKWMKSGIMVSLQNDASYATYLQGSAGARSEVCLATSRTAFLEDFYSADNRDPATAAARRTLQHSPSAPEFASAGQEKTGPSSSRSSGLHGRTTSRQQRSVTPDAPRRHPVRAAAEHEVSASLRVPSCGKHVPKLEREAPVHIRLYQEKDDRRRRLEQARLRRLEQEEEDLRVAAERALGRQPSPARPRRDPSPGSGGKMLAGPGGPSSVGRADSPAIRARPPIPDRPGSAGRSRQASEGVAKASGTRWRKAGLGERTQKQESEPNDSDPTLPGGLETSSIASVASDAGAVCQHSLVSVGTGVEDSVCGEAATSAGHEDEVQRLRQMVSSQQQREDPYAALLEDGMFVPLSPPMAMECASLQDRINPPGQLDSDEQCNAAFQQCLDEGDFGDDCVKFQHTCGLHSPVLPCFSVGALSTTEVGNLCAAVRTNPRAFDEWLALIKQVETHGSVEERVSLYEAFLKEFPLCWGYWKRLAELVKKRIQMQSTEPRASPFSFMPERDASVLMAPWMAISAP</sequence>
<keyword evidence="3" id="KW-0326">Glycosidase</keyword>
<feature type="region of interest" description="Disordered" evidence="4">
    <location>
        <begin position="804"/>
        <end position="907"/>
    </location>
</feature>
<protein>
    <submittedName>
        <fullName evidence="6">Pre-mRNA-processing factor 39</fullName>
    </submittedName>
</protein>
<comment type="caution">
    <text evidence="6">The sequence shown here is derived from an EMBL/GenBank/DDBJ whole genome shotgun (WGS) entry which is preliminary data.</text>
</comment>
<dbReference type="OrthoDB" id="10265668at2759"/>
<keyword evidence="2" id="KW-0378">Hydrolase</keyword>
<dbReference type="EMBL" id="LSRX01000170">
    <property type="protein sequence ID" value="OLQ05977.1"/>
    <property type="molecule type" value="Genomic_DNA"/>
</dbReference>
<dbReference type="Proteomes" id="UP000186817">
    <property type="component" value="Unassembled WGS sequence"/>
</dbReference>
<comment type="similarity">
    <text evidence="1">Belongs to the IUNH family.</text>
</comment>
<proteinExistence type="inferred from homology"/>
<dbReference type="PANTHER" id="PTHR12304:SF4">
    <property type="entry name" value="URIDINE NUCLEOSIDASE"/>
    <property type="match status" value="1"/>
</dbReference>
<dbReference type="InterPro" id="IPR023186">
    <property type="entry name" value="IUNH"/>
</dbReference>
<feature type="region of interest" description="Disordered" evidence="4">
    <location>
        <begin position="248"/>
        <end position="296"/>
    </location>
</feature>
<feature type="compositionally biased region" description="Polar residues" evidence="4">
    <location>
        <begin position="708"/>
        <end position="730"/>
    </location>
</feature>
<keyword evidence="7" id="KW-1185">Reference proteome</keyword>
<feature type="compositionally biased region" description="Polar residues" evidence="4">
    <location>
        <begin position="281"/>
        <end position="296"/>
    </location>
</feature>
<dbReference type="Pfam" id="PF01156">
    <property type="entry name" value="IU_nuc_hydro"/>
    <property type="match status" value="1"/>
</dbReference>
<evidence type="ECO:0000256" key="2">
    <source>
        <dbReference type="ARBA" id="ARBA00022801"/>
    </source>
</evidence>
<feature type="compositionally biased region" description="Basic and acidic residues" evidence="4">
    <location>
        <begin position="202"/>
        <end position="225"/>
    </location>
</feature>
<dbReference type="SUPFAM" id="SSF48452">
    <property type="entry name" value="TPR-like"/>
    <property type="match status" value="1"/>
</dbReference>
<feature type="region of interest" description="Disordered" evidence="4">
    <location>
        <begin position="194"/>
        <end position="225"/>
    </location>
</feature>
<dbReference type="InterPro" id="IPR011990">
    <property type="entry name" value="TPR-like_helical_dom_sf"/>
</dbReference>
<dbReference type="GO" id="GO:0008477">
    <property type="term" value="F:purine nucleosidase activity"/>
    <property type="evidence" value="ECO:0007669"/>
    <property type="project" value="TreeGrafter"/>
</dbReference>
<evidence type="ECO:0000313" key="7">
    <source>
        <dbReference type="Proteomes" id="UP000186817"/>
    </source>
</evidence>
<dbReference type="InterPro" id="IPR036452">
    <property type="entry name" value="Ribo_hydro-like"/>
</dbReference>
<dbReference type="InterPro" id="IPR001910">
    <property type="entry name" value="Inosine/uridine_hydrolase_dom"/>
</dbReference>
<organism evidence="6 7">
    <name type="scientific">Symbiodinium microadriaticum</name>
    <name type="common">Dinoflagellate</name>
    <name type="synonym">Zooxanthella microadriatica</name>
    <dbReference type="NCBI Taxonomy" id="2951"/>
    <lineage>
        <taxon>Eukaryota</taxon>
        <taxon>Sar</taxon>
        <taxon>Alveolata</taxon>
        <taxon>Dinophyceae</taxon>
        <taxon>Suessiales</taxon>
        <taxon>Symbiodiniaceae</taxon>
        <taxon>Symbiodinium</taxon>
    </lineage>
</organism>
<dbReference type="PANTHER" id="PTHR12304">
    <property type="entry name" value="INOSINE-URIDINE PREFERRING NUCLEOSIDE HYDROLASE"/>
    <property type="match status" value="1"/>
</dbReference>
<gene>
    <name evidence="6" type="primary">prpf39</name>
    <name evidence="6" type="ORF">AK812_SmicGene10767</name>
</gene>
<feature type="region of interest" description="Disordered" evidence="4">
    <location>
        <begin position="684"/>
        <end position="754"/>
    </location>
</feature>
<feature type="compositionally biased region" description="Low complexity" evidence="4">
    <location>
        <begin position="841"/>
        <end position="850"/>
    </location>
</feature>
<name>A0A1Q9EF30_SYMMI</name>
<dbReference type="Gene3D" id="3.90.245.10">
    <property type="entry name" value="Ribonucleoside hydrolase-like"/>
    <property type="match status" value="1"/>
</dbReference>
<dbReference type="Gene3D" id="1.25.40.10">
    <property type="entry name" value="Tetratricopeptide repeat domain"/>
    <property type="match status" value="1"/>
</dbReference>
<evidence type="ECO:0000256" key="3">
    <source>
        <dbReference type="ARBA" id="ARBA00023295"/>
    </source>
</evidence>
<dbReference type="Pfam" id="PF23240">
    <property type="entry name" value="HAT_PRP39_N"/>
    <property type="match status" value="1"/>
</dbReference>
<feature type="compositionally biased region" description="Basic and acidic residues" evidence="4">
    <location>
        <begin position="882"/>
        <end position="892"/>
    </location>
</feature>
<feature type="compositionally biased region" description="Gly residues" evidence="4">
    <location>
        <begin position="824"/>
        <end position="837"/>
    </location>
</feature>
<evidence type="ECO:0000256" key="4">
    <source>
        <dbReference type="SAM" id="MobiDB-lite"/>
    </source>
</evidence>
<dbReference type="GO" id="GO:0005829">
    <property type="term" value="C:cytosol"/>
    <property type="evidence" value="ECO:0007669"/>
    <property type="project" value="TreeGrafter"/>
</dbReference>
<evidence type="ECO:0000313" key="6">
    <source>
        <dbReference type="EMBL" id="OLQ05977.1"/>
    </source>
</evidence>
<evidence type="ECO:0000256" key="1">
    <source>
        <dbReference type="ARBA" id="ARBA00009176"/>
    </source>
</evidence>
<reference evidence="6 7" key="1">
    <citation type="submission" date="2016-02" db="EMBL/GenBank/DDBJ databases">
        <title>Genome analysis of coral dinoflagellate symbionts highlights evolutionary adaptations to a symbiotic lifestyle.</title>
        <authorList>
            <person name="Aranda M."/>
            <person name="Li Y."/>
            <person name="Liew Y.J."/>
            <person name="Baumgarten S."/>
            <person name="Simakov O."/>
            <person name="Wilson M."/>
            <person name="Piel J."/>
            <person name="Ashoor H."/>
            <person name="Bougouffa S."/>
            <person name="Bajic V.B."/>
            <person name="Ryu T."/>
            <person name="Ravasi T."/>
            <person name="Bayer T."/>
            <person name="Micklem G."/>
            <person name="Kim H."/>
            <person name="Bhak J."/>
            <person name="Lajeunesse T.C."/>
            <person name="Voolstra C.R."/>
        </authorList>
    </citation>
    <scope>NUCLEOTIDE SEQUENCE [LARGE SCALE GENOMIC DNA]</scope>
    <source>
        <strain evidence="6 7">CCMP2467</strain>
    </source>
</reference>
<feature type="domain" description="Inosine/uridine-preferring nucleoside hydrolase" evidence="5">
    <location>
        <begin position="336"/>
        <end position="643"/>
    </location>
</feature>
<dbReference type="SUPFAM" id="SSF53590">
    <property type="entry name" value="Nucleoside hydrolase"/>
    <property type="match status" value="1"/>
</dbReference>
<evidence type="ECO:0000259" key="5">
    <source>
        <dbReference type="Pfam" id="PF01156"/>
    </source>
</evidence>